<reference evidence="1" key="2">
    <citation type="submission" date="2013-04" db="UniProtKB">
        <authorList>
            <consortium name="EnsemblPlants"/>
        </authorList>
    </citation>
    <scope>IDENTIFICATION</scope>
</reference>
<proteinExistence type="predicted"/>
<keyword evidence="2" id="KW-1185">Reference proteome</keyword>
<evidence type="ECO:0000313" key="1">
    <source>
        <dbReference type="EnsemblPlants" id="OB12G26640.1"/>
    </source>
</evidence>
<dbReference type="AlphaFoldDB" id="J3NFA6"/>
<name>J3NFA6_ORYBR</name>
<sequence length="64" mass="7475">ASRISFLFFRYYASVTTIPSSLKSVTNLVLIDIFILDLPFNLQRKYLPCYKYSFFSLNNENGSH</sequence>
<evidence type="ECO:0000313" key="2">
    <source>
        <dbReference type="Proteomes" id="UP000006038"/>
    </source>
</evidence>
<dbReference type="Proteomes" id="UP000006038">
    <property type="component" value="Chromosome 12"/>
</dbReference>
<dbReference type="EnsemblPlants" id="OB12G26640.1">
    <property type="protein sequence ID" value="OB12G26640.1"/>
    <property type="gene ID" value="OB12G26640"/>
</dbReference>
<reference evidence="1" key="1">
    <citation type="journal article" date="2013" name="Nat. Commun.">
        <title>Whole-genome sequencing of Oryza brachyantha reveals mechanisms underlying Oryza genome evolution.</title>
        <authorList>
            <person name="Chen J."/>
            <person name="Huang Q."/>
            <person name="Gao D."/>
            <person name="Wang J."/>
            <person name="Lang Y."/>
            <person name="Liu T."/>
            <person name="Li B."/>
            <person name="Bai Z."/>
            <person name="Luis Goicoechea J."/>
            <person name="Liang C."/>
            <person name="Chen C."/>
            <person name="Zhang W."/>
            <person name="Sun S."/>
            <person name="Liao Y."/>
            <person name="Zhang X."/>
            <person name="Yang L."/>
            <person name="Song C."/>
            <person name="Wang M."/>
            <person name="Shi J."/>
            <person name="Liu G."/>
            <person name="Liu J."/>
            <person name="Zhou H."/>
            <person name="Zhou W."/>
            <person name="Yu Q."/>
            <person name="An N."/>
            <person name="Chen Y."/>
            <person name="Cai Q."/>
            <person name="Wang B."/>
            <person name="Liu B."/>
            <person name="Min J."/>
            <person name="Huang Y."/>
            <person name="Wu H."/>
            <person name="Li Z."/>
            <person name="Zhang Y."/>
            <person name="Yin Y."/>
            <person name="Song W."/>
            <person name="Jiang J."/>
            <person name="Jackson S.A."/>
            <person name="Wing R.A."/>
            <person name="Wang J."/>
            <person name="Chen M."/>
        </authorList>
    </citation>
    <scope>NUCLEOTIDE SEQUENCE [LARGE SCALE GENOMIC DNA]</scope>
    <source>
        <strain evidence="1">cv. IRGC 101232</strain>
    </source>
</reference>
<organism evidence="1">
    <name type="scientific">Oryza brachyantha</name>
    <name type="common">malo sina</name>
    <dbReference type="NCBI Taxonomy" id="4533"/>
    <lineage>
        <taxon>Eukaryota</taxon>
        <taxon>Viridiplantae</taxon>
        <taxon>Streptophyta</taxon>
        <taxon>Embryophyta</taxon>
        <taxon>Tracheophyta</taxon>
        <taxon>Spermatophyta</taxon>
        <taxon>Magnoliopsida</taxon>
        <taxon>Liliopsida</taxon>
        <taxon>Poales</taxon>
        <taxon>Poaceae</taxon>
        <taxon>BOP clade</taxon>
        <taxon>Oryzoideae</taxon>
        <taxon>Oryzeae</taxon>
        <taxon>Oryzinae</taxon>
        <taxon>Oryza</taxon>
    </lineage>
</organism>
<dbReference type="Gramene" id="OB12G26640.1">
    <property type="protein sequence ID" value="OB12G26640.1"/>
    <property type="gene ID" value="OB12G26640"/>
</dbReference>
<dbReference type="HOGENOM" id="CLU_2874522_0_0_1"/>
<protein>
    <submittedName>
        <fullName evidence="1">Uncharacterized protein</fullName>
    </submittedName>
</protein>
<accession>J3NFA6</accession>